<proteinExistence type="predicted"/>
<protein>
    <submittedName>
        <fullName evidence="1">Uncharacterized protein</fullName>
    </submittedName>
</protein>
<sequence>MSRIASGQLSEINFFGIHKA</sequence>
<name>A0A0E9TVC4_ANGAN</name>
<reference evidence="1" key="2">
    <citation type="journal article" date="2015" name="Fish Shellfish Immunol.">
        <title>Early steps in the European eel (Anguilla anguilla)-Vibrio vulnificus interaction in the gills: Role of the RtxA13 toxin.</title>
        <authorList>
            <person name="Callol A."/>
            <person name="Pajuelo D."/>
            <person name="Ebbesson L."/>
            <person name="Teles M."/>
            <person name="MacKenzie S."/>
            <person name="Amaro C."/>
        </authorList>
    </citation>
    <scope>NUCLEOTIDE SEQUENCE</scope>
</reference>
<reference evidence="1" key="1">
    <citation type="submission" date="2014-11" db="EMBL/GenBank/DDBJ databases">
        <authorList>
            <person name="Amaro Gonzalez C."/>
        </authorList>
    </citation>
    <scope>NUCLEOTIDE SEQUENCE</scope>
</reference>
<dbReference type="EMBL" id="GBXM01051899">
    <property type="protein sequence ID" value="JAH56678.1"/>
    <property type="molecule type" value="Transcribed_RNA"/>
</dbReference>
<dbReference type="AlphaFoldDB" id="A0A0E9TVC4"/>
<organism evidence="1">
    <name type="scientific">Anguilla anguilla</name>
    <name type="common">European freshwater eel</name>
    <name type="synonym">Muraena anguilla</name>
    <dbReference type="NCBI Taxonomy" id="7936"/>
    <lineage>
        <taxon>Eukaryota</taxon>
        <taxon>Metazoa</taxon>
        <taxon>Chordata</taxon>
        <taxon>Craniata</taxon>
        <taxon>Vertebrata</taxon>
        <taxon>Euteleostomi</taxon>
        <taxon>Actinopterygii</taxon>
        <taxon>Neopterygii</taxon>
        <taxon>Teleostei</taxon>
        <taxon>Anguilliformes</taxon>
        <taxon>Anguillidae</taxon>
        <taxon>Anguilla</taxon>
    </lineage>
</organism>
<evidence type="ECO:0000313" key="1">
    <source>
        <dbReference type="EMBL" id="JAH56678.1"/>
    </source>
</evidence>
<accession>A0A0E9TVC4</accession>